<dbReference type="AlphaFoldDB" id="A0A9N8V0I6"/>
<gene>
    <name evidence="2" type="ORF">AMORRO_LOCUS114</name>
</gene>
<sequence length="685" mass="79442">MSTINQYMIVLIVLIITFVVYAYTRPQVYFTGRGIVSEEEDESTNSFDNDVNSSEDNEEYPDILKLTEYLSLNNGIVINFPRNHQAPLRSCDLKWRLSLNRSEEFSASLIKCKKGKDLYLLENHIKLSNIQKLPIEWITFLGKGANSEINSLSDGSSIDAMYFDFQYKRFEAYIEKESLKASEKFKMEVTNSLKTPYPFKELQIIFTKYGHFVPQRVVIGHKLYTISRTLSHSRDRKYNTQQSSKLGRIDIKTYNYKDLLHEWRNTIKPLEFDHNYFISTSGEIIAKKELRGWLSSCSSKKKPLKVIGYKDLLPLYEILDESLRSHVRYIIGIGNDTSILAYDTLNQPIIPKIKERVLAAGTITLKDGNRYYRVNFSKKLDNKNYRVLGKLNLCDSKVVSKIQSVFVKFKSLNAHGFLALIETLDFNIMSLSNMQVDWIVIGVPFEVGYYSPYTRNIFILDMGRKLISTGIHEFETMDLSLKVKDHLPHESYLVYTFEYPPSNDEPKLGLTIRDYEKNMLNLGIINHEHGIYIENSEIDDNRKNELQHDNCSTTTILDLENSYNCGYLDISGRSKFDNSYNIFEFVVTWYILTFTKEKFPETSHDNSKDYLKAIGQNIYQCTDIHKNSAPIYGESCSKEILTKELKYSKEIHKNPTPIYGESNSKEILKEESKFANENDSLILDL</sequence>
<evidence type="ECO:0000313" key="2">
    <source>
        <dbReference type="EMBL" id="CAG8438706.1"/>
    </source>
</evidence>
<feature type="transmembrane region" description="Helical" evidence="1">
    <location>
        <begin position="7"/>
        <end position="24"/>
    </location>
</feature>
<organism evidence="2 3">
    <name type="scientific">Acaulospora morrowiae</name>
    <dbReference type="NCBI Taxonomy" id="94023"/>
    <lineage>
        <taxon>Eukaryota</taxon>
        <taxon>Fungi</taxon>
        <taxon>Fungi incertae sedis</taxon>
        <taxon>Mucoromycota</taxon>
        <taxon>Glomeromycotina</taxon>
        <taxon>Glomeromycetes</taxon>
        <taxon>Diversisporales</taxon>
        <taxon>Acaulosporaceae</taxon>
        <taxon>Acaulospora</taxon>
    </lineage>
</organism>
<keyword evidence="3" id="KW-1185">Reference proteome</keyword>
<keyword evidence="1" id="KW-0812">Transmembrane</keyword>
<evidence type="ECO:0000313" key="3">
    <source>
        <dbReference type="Proteomes" id="UP000789342"/>
    </source>
</evidence>
<proteinExistence type="predicted"/>
<reference evidence="2" key="1">
    <citation type="submission" date="2021-06" db="EMBL/GenBank/DDBJ databases">
        <authorList>
            <person name="Kallberg Y."/>
            <person name="Tangrot J."/>
            <person name="Rosling A."/>
        </authorList>
    </citation>
    <scope>NUCLEOTIDE SEQUENCE</scope>
    <source>
        <strain evidence="2">CL551</strain>
    </source>
</reference>
<dbReference type="OrthoDB" id="2338404at2759"/>
<dbReference type="Proteomes" id="UP000789342">
    <property type="component" value="Unassembled WGS sequence"/>
</dbReference>
<keyword evidence="1" id="KW-1133">Transmembrane helix</keyword>
<comment type="caution">
    <text evidence="2">The sequence shown here is derived from an EMBL/GenBank/DDBJ whole genome shotgun (WGS) entry which is preliminary data.</text>
</comment>
<evidence type="ECO:0000256" key="1">
    <source>
        <dbReference type="SAM" id="Phobius"/>
    </source>
</evidence>
<protein>
    <submittedName>
        <fullName evidence="2">10783_t:CDS:1</fullName>
    </submittedName>
</protein>
<dbReference type="EMBL" id="CAJVPV010000019">
    <property type="protein sequence ID" value="CAG8438706.1"/>
    <property type="molecule type" value="Genomic_DNA"/>
</dbReference>
<name>A0A9N8V0I6_9GLOM</name>
<accession>A0A9N8V0I6</accession>
<keyword evidence="1" id="KW-0472">Membrane</keyword>